<dbReference type="PANTHER" id="PTHR48078">
    <property type="entry name" value="THREONINE DEHYDRATASE, MITOCHONDRIAL-RELATED"/>
    <property type="match status" value="1"/>
</dbReference>
<dbReference type="InterPro" id="IPR050147">
    <property type="entry name" value="Ser/Thr_Dehydratase"/>
</dbReference>
<dbReference type="GO" id="GO:0006567">
    <property type="term" value="P:L-threonine catabolic process"/>
    <property type="evidence" value="ECO:0007669"/>
    <property type="project" value="TreeGrafter"/>
</dbReference>
<dbReference type="Gene3D" id="3.40.50.1100">
    <property type="match status" value="2"/>
</dbReference>
<dbReference type="PANTHER" id="PTHR48078:SF19">
    <property type="entry name" value="ACT DOMAIN-CONTAINING PROTEIN"/>
    <property type="match status" value="1"/>
</dbReference>
<comment type="cofactor">
    <cofactor evidence="1">
        <name>pyridoxal 5'-phosphate</name>
        <dbReference type="ChEBI" id="CHEBI:597326"/>
    </cofactor>
</comment>
<dbReference type="EC" id="5.1.1.18" evidence="6"/>
<proteinExistence type="inferred from homology"/>
<evidence type="ECO:0000256" key="7">
    <source>
        <dbReference type="ARBA" id="ARBA00070760"/>
    </source>
</evidence>
<dbReference type="InterPro" id="IPR036052">
    <property type="entry name" value="TrpB-like_PALP_sf"/>
</dbReference>
<dbReference type="InterPro" id="IPR001926">
    <property type="entry name" value="TrpB-like_PALP"/>
</dbReference>
<accession>A0A6U0DZU9</accession>
<evidence type="ECO:0000256" key="6">
    <source>
        <dbReference type="ARBA" id="ARBA00066592"/>
    </source>
</evidence>
<dbReference type="GO" id="GO:0008721">
    <property type="term" value="F:D-serine ammonia-lyase activity"/>
    <property type="evidence" value="ECO:0007669"/>
    <property type="project" value="UniProtKB-EC"/>
</dbReference>
<evidence type="ECO:0000256" key="5">
    <source>
        <dbReference type="ARBA" id="ARBA00066349"/>
    </source>
</evidence>
<evidence type="ECO:0000256" key="9">
    <source>
        <dbReference type="SAM" id="MobiDB-lite"/>
    </source>
</evidence>
<dbReference type="EC" id="4.3.1.18" evidence="5"/>
<keyword evidence="4" id="KW-0456">Lyase</keyword>
<reference evidence="11" key="1">
    <citation type="submission" date="2021-01" db="EMBL/GenBank/DDBJ databases">
        <authorList>
            <person name="Corre E."/>
            <person name="Pelletier E."/>
            <person name="Niang G."/>
            <person name="Scheremetjew M."/>
            <person name="Finn R."/>
            <person name="Kale V."/>
            <person name="Holt S."/>
            <person name="Cochrane G."/>
            <person name="Meng A."/>
            <person name="Brown T."/>
            <person name="Cohen L."/>
        </authorList>
    </citation>
    <scope>NUCLEOTIDE SEQUENCE</scope>
    <source>
        <strain evidence="11">Clade-D-RCC2572</strain>
    </source>
</reference>
<gene>
    <name evidence="11" type="ORF">OMED0929_LOCUS2659</name>
</gene>
<evidence type="ECO:0000256" key="3">
    <source>
        <dbReference type="ARBA" id="ARBA00022898"/>
    </source>
</evidence>
<comment type="similarity">
    <text evidence="2">Belongs to the serine/threonine dehydratase family.</text>
</comment>
<evidence type="ECO:0000256" key="4">
    <source>
        <dbReference type="ARBA" id="ARBA00023239"/>
    </source>
</evidence>
<dbReference type="GO" id="GO:0006565">
    <property type="term" value="P:L-serine catabolic process"/>
    <property type="evidence" value="ECO:0007669"/>
    <property type="project" value="TreeGrafter"/>
</dbReference>
<feature type="domain" description="Tryptophan synthase beta chain-like PALP" evidence="10">
    <location>
        <begin position="82"/>
        <end position="372"/>
    </location>
</feature>
<dbReference type="SUPFAM" id="SSF53686">
    <property type="entry name" value="Tryptophan synthase beta subunit-like PLP-dependent enzymes"/>
    <property type="match status" value="1"/>
</dbReference>
<evidence type="ECO:0000256" key="1">
    <source>
        <dbReference type="ARBA" id="ARBA00001933"/>
    </source>
</evidence>
<dbReference type="GO" id="GO:0070178">
    <property type="term" value="P:D-serine metabolic process"/>
    <property type="evidence" value="ECO:0007669"/>
    <property type="project" value="UniProtKB-ARBA"/>
</dbReference>
<dbReference type="FunFam" id="3.40.50.1100:FF:000007">
    <property type="entry name" value="L-threonine dehydratase catabolic TdcB"/>
    <property type="match status" value="1"/>
</dbReference>
<dbReference type="GO" id="GO:0030378">
    <property type="term" value="F:serine racemase activity"/>
    <property type="evidence" value="ECO:0007669"/>
    <property type="project" value="UniProtKB-EC"/>
</dbReference>
<dbReference type="Pfam" id="PF00291">
    <property type="entry name" value="PALP"/>
    <property type="match status" value="1"/>
</dbReference>
<name>A0A6U0DZU9_9CHLO</name>
<evidence type="ECO:0000256" key="2">
    <source>
        <dbReference type="ARBA" id="ARBA00010869"/>
    </source>
</evidence>
<protein>
    <recommendedName>
        <fullName evidence="7">Serine racemase</fullName>
        <ecNumber evidence="5">4.3.1.18</ecNumber>
        <ecNumber evidence="6">5.1.1.18</ecNumber>
    </recommendedName>
    <alternativeName>
        <fullName evidence="8">D-serine dehydratase</fullName>
    </alternativeName>
</protein>
<dbReference type="EMBL" id="HBEW01003238">
    <property type="protein sequence ID" value="CAD8580171.1"/>
    <property type="molecule type" value="Transcribed_RNA"/>
</dbReference>
<dbReference type="GO" id="GO:0009097">
    <property type="term" value="P:isoleucine biosynthetic process"/>
    <property type="evidence" value="ECO:0007669"/>
    <property type="project" value="TreeGrafter"/>
</dbReference>
<evidence type="ECO:0000256" key="8">
    <source>
        <dbReference type="ARBA" id="ARBA00081761"/>
    </source>
</evidence>
<dbReference type="GO" id="GO:0004794">
    <property type="term" value="F:threonine deaminase activity"/>
    <property type="evidence" value="ECO:0007669"/>
    <property type="project" value="TreeGrafter"/>
</dbReference>
<dbReference type="AlphaFoldDB" id="A0A6U0DZU9"/>
<sequence length="519" mass="55134">MSLAPSASTTAHSRAHSRRAMRGTPCIGREPTCGSLARGRRAMRVRGAIQVDTVMPRPGARVAAGLEVPSYEHVRAAYERVTEGVVRSRCTHSAALSEQTGMNLHLKHEWEQFTGSFKERGARNALLALDAEQRARGVIAASAGNHALALAYHGKLLNIPVTVIMPSIAPLTKITKCRKLGARVILEGDTIADAAAHAHATYVTKEGLKYINGFDDFEIISGAGSVGIEMLEDVRNADAVVIPVGGGGLIAGVALAIKQLKPNCLVIGVEPERCASMSMALAAGEPVKAPTTATLADGLAVPTVGPRSFQTVKDLIDKVVLVSESDIAVAMLRLLENEKLIQEGAGISGLAACLAGKLPELQGKTVVVAMCGGNIDTSTLGYVLERGLVADGRLVRFSCVVPDRPGGIAGLCNKIAKVGASIKHIVHERAWLQEESHCVLVDVECEVTDMNMSESLFNEINENYTLKTANFGPLSKRQQLKSKMGSELTDDVTNPITACEVMDDDCEIVYPSTDEDAED</sequence>
<feature type="compositionally biased region" description="Low complexity" evidence="9">
    <location>
        <begin position="1"/>
        <end position="12"/>
    </location>
</feature>
<keyword evidence="3" id="KW-0663">Pyridoxal phosphate</keyword>
<dbReference type="CDD" id="cd01562">
    <property type="entry name" value="Thr-dehyd"/>
    <property type="match status" value="1"/>
</dbReference>
<evidence type="ECO:0000313" key="11">
    <source>
        <dbReference type="EMBL" id="CAD8580171.1"/>
    </source>
</evidence>
<evidence type="ECO:0000259" key="10">
    <source>
        <dbReference type="Pfam" id="PF00291"/>
    </source>
</evidence>
<feature type="region of interest" description="Disordered" evidence="9">
    <location>
        <begin position="1"/>
        <end position="29"/>
    </location>
</feature>
<dbReference type="GO" id="GO:0003941">
    <property type="term" value="F:L-serine ammonia-lyase activity"/>
    <property type="evidence" value="ECO:0007669"/>
    <property type="project" value="TreeGrafter"/>
</dbReference>
<organism evidence="11">
    <name type="scientific">Ostreococcus mediterraneus</name>
    <dbReference type="NCBI Taxonomy" id="1486918"/>
    <lineage>
        <taxon>Eukaryota</taxon>
        <taxon>Viridiplantae</taxon>
        <taxon>Chlorophyta</taxon>
        <taxon>Mamiellophyceae</taxon>
        <taxon>Mamiellales</taxon>
        <taxon>Bathycoccaceae</taxon>
        <taxon>Ostreococcus</taxon>
    </lineage>
</organism>